<evidence type="ECO:0000313" key="3">
    <source>
        <dbReference type="Proteomes" id="UP000054485"/>
    </source>
</evidence>
<feature type="transmembrane region" description="Helical" evidence="1">
    <location>
        <begin position="35"/>
        <end position="56"/>
    </location>
</feature>
<dbReference type="Proteomes" id="UP000054485">
    <property type="component" value="Unassembled WGS sequence"/>
</dbReference>
<proteinExistence type="predicted"/>
<keyword evidence="3" id="KW-1185">Reference proteome</keyword>
<sequence>MTSKHFAWYQDYIHSIRVHTSQPSSWKRQSKHTRLALNAALACFLNMSIPTGNWLLVALQSDSRRT</sequence>
<dbReference type="InParanoid" id="A0A0D0BC23"/>
<evidence type="ECO:0000313" key="2">
    <source>
        <dbReference type="EMBL" id="KIK47324.1"/>
    </source>
</evidence>
<protein>
    <submittedName>
        <fullName evidence="2">Uncharacterized protein</fullName>
    </submittedName>
</protein>
<name>A0A0D0BC23_9AGAM</name>
<reference evidence="2 3" key="1">
    <citation type="submission" date="2014-04" db="EMBL/GenBank/DDBJ databases">
        <authorList>
            <consortium name="DOE Joint Genome Institute"/>
            <person name="Kuo A."/>
            <person name="Ruytinx J."/>
            <person name="Rineau F."/>
            <person name="Colpaert J."/>
            <person name="Kohler A."/>
            <person name="Nagy L.G."/>
            <person name="Floudas D."/>
            <person name="Copeland A."/>
            <person name="Barry K.W."/>
            <person name="Cichocki N."/>
            <person name="Veneault-Fourrey C."/>
            <person name="LaButti K."/>
            <person name="Lindquist E.A."/>
            <person name="Lipzen A."/>
            <person name="Lundell T."/>
            <person name="Morin E."/>
            <person name="Murat C."/>
            <person name="Sun H."/>
            <person name="Tunlid A."/>
            <person name="Henrissat B."/>
            <person name="Grigoriev I.V."/>
            <person name="Hibbett D.S."/>
            <person name="Martin F."/>
            <person name="Nordberg H.P."/>
            <person name="Cantor M.N."/>
            <person name="Hua S.X."/>
        </authorList>
    </citation>
    <scope>NUCLEOTIDE SEQUENCE [LARGE SCALE GENOMIC DNA]</scope>
    <source>
        <strain evidence="2 3">UH-Slu-Lm8-n1</strain>
    </source>
</reference>
<evidence type="ECO:0000256" key="1">
    <source>
        <dbReference type="SAM" id="Phobius"/>
    </source>
</evidence>
<dbReference type="HOGENOM" id="CLU_2832875_0_0_1"/>
<dbReference type="AlphaFoldDB" id="A0A0D0BC23"/>
<keyword evidence="1" id="KW-0812">Transmembrane</keyword>
<dbReference type="EMBL" id="KN835148">
    <property type="protein sequence ID" value="KIK47324.1"/>
    <property type="molecule type" value="Genomic_DNA"/>
</dbReference>
<keyword evidence="1" id="KW-1133">Transmembrane helix</keyword>
<accession>A0A0D0BC23</accession>
<organism evidence="2 3">
    <name type="scientific">Suillus luteus UH-Slu-Lm8-n1</name>
    <dbReference type="NCBI Taxonomy" id="930992"/>
    <lineage>
        <taxon>Eukaryota</taxon>
        <taxon>Fungi</taxon>
        <taxon>Dikarya</taxon>
        <taxon>Basidiomycota</taxon>
        <taxon>Agaricomycotina</taxon>
        <taxon>Agaricomycetes</taxon>
        <taxon>Agaricomycetidae</taxon>
        <taxon>Boletales</taxon>
        <taxon>Suillineae</taxon>
        <taxon>Suillaceae</taxon>
        <taxon>Suillus</taxon>
    </lineage>
</organism>
<gene>
    <name evidence="2" type="ORF">CY34DRAFT_799482</name>
</gene>
<keyword evidence="1" id="KW-0472">Membrane</keyword>
<reference evidence="3" key="2">
    <citation type="submission" date="2015-01" db="EMBL/GenBank/DDBJ databases">
        <title>Evolutionary Origins and Diversification of the Mycorrhizal Mutualists.</title>
        <authorList>
            <consortium name="DOE Joint Genome Institute"/>
            <consortium name="Mycorrhizal Genomics Consortium"/>
            <person name="Kohler A."/>
            <person name="Kuo A."/>
            <person name="Nagy L.G."/>
            <person name="Floudas D."/>
            <person name="Copeland A."/>
            <person name="Barry K.W."/>
            <person name="Cichocki N."/>
            <person name="Veneault-Fourrey C."/>
            <person name="LaButti K."/>
            <person name="Lindquist E.A."/>
            <person name="Lipzen A."/>
            <person name="Lundell T."/>
            <person name="Morin E."/>
            <person name="Murat C."/>
            <person name="Riley R."/>
            <person name="Ohm R."/>
            <person name="Sun H."/>
            <person name="Tunlid A."/>
            <person name="Henrissat B."/>
            <person name="Grigoriev I.V."/>
            <person name="Hibbett D.S."/>
            <person name="Martin F."/>
        </authorList>
    </citation>
    <scope>NUCLEOTIDE SEQUENCE [LARGE SCALE GENOMIC DNA]</scope>
    <source>
        <strain evidence="3">UH-Slu-Lm8-n1</strain>
    </source>
</reference>